<proteinExistence type="inferred from homology"/>
<organism evidence="3 4">
    <name type="scientific">Meristemomyces frigidus</name>
    <dbReference type="NCBI Taxonomy" id="1508187"/>
    <lineage>
        <taxon>Eukaryota</taxon>
        <taxon>Fungi</taxon>
        <taxon>Dikarya</taxon>
        <taxon>Ascomycota</taxon>
        <taxon>Pezizomycotina</taxon>
        <taxon>Dothideomycetes</taxon>
        <taxon>Dothideomycetidae</taxon>
        <taxon>Mycosphaerellales</taxon>
        <taxon>Teratosphaeriaceae</taxon>
        <taxon>Meristemomyces</taxon>
    </lineage>
</organism>
<name>A0AAN7T8A8_9PEZI</name>
<dbReference type="GO" id="GO:0016616">
    <property type="term" value="F:oxidoreductase activity, acting on the CH-OH group of donors, NAD or NADP as acceptor"/>
    <property type="evidence" value="ECO:0007669"/>
    <property type="project" value="TreeGrafter"/>
</dbReference>
<comment type="caution">
    <text evidence="3">The sequence shown here is derived from an EMBL/GenBank/DDBJ whole genome shotgun (WGS) entry which is preliminary data.</text>
</comment>
<dbReference type="Proteomes" id="UP001310890">
    <property type="component" value="Unassembled WGS sequence"/>
</dbReference>
<evidence type="ECO:0000256" key="1">
    <source>
        <dbReference type="ARBA" id="ARBA00006484"/>
    </source>
</evidence>
<reference evidence="3" key="1">
    <citation type="submission" date="2023-08" db="EMBL/GenBank/DDBJ databases">
        <title>Black Yeasts Isolated from many extreme environments.</title>
        <authorList>
            <person name="Coleine C."/>
            <person name="Stajich J.E."/>
            <person name="Selbmann L."/>
        </authorList>
    </citation>
    <scope>NUCLEOTIDE SEQUENCE</scope>
    <source>
        <strain evidence="3">CCFEE 5401</strain>
    </source>
</reference>
<dbReference type="PRINTS" id="PR00080">
    <property type="entry name" value="SDRFAMILY"/>
</dbReference>
<protein>
    <submittedName>
        <fullName evidence="3">Uncharacterized protein</fullName>
    </submittedName>
</protein>
<evidence type="ECO:0000313" key="4">
    <source>
        <dbReference type="Proteomes" id="UP001310890"/>
    </source>
</evidence>
<dbReference type="PANTHER" id="PTHR42760:SF37">
    <property type="entry name" value="CLAVALDEHYDE DEHYDROGENASE"/>
    <property type="match status" value="1"/>
</dbReference>
<evidence type="ECO:0000256" key="2">
    <source>
        <dbReference type="ARBA" id="ARBA00023002"/>
    </source>
</evidence>
<gene>
    <name evidence="3" type="ORF">LTR62_001361</name>
</gene>
<keyword evidence="2" id="KW-0560">Oxidoreductase</keyword>
<dbReference type="InterPro" id="IPR002347">
    <property type="entry name" value="SDR_fam"/>
</dbReference>
<comment type="similarity">
    <text evidence="1">Belongs to the short-chain dehydrogenases/reductases (SDR) family.</text>
</comment>
<dbReference type="InterPro" id="IPR036291">
    <property type="entry name" value="NAD(P)-bd_dom_sf"/>
</dbReference>
<accession>A0AAN7T8A8</accession>
<dbReference type="Gene3D" id="3.40.50.720">
    <property type="entry name" value="NAD(P)-binding Rossmann-like Domain"/>
    <property type="match status" value="1"/>
</dbReference>
<sequence>MVVSIETAAKEAGRPAPEGLVLTLDICSASSVASAAKTTSEAFGGKLDILIHNAGIIGPMGRMCDTDPNEWWKTWEVNVRGPFLVTRAFTPLPLASQQKTLVTISSVDATIATPGAPGYKAAKTAVCRTMEFAAVENADEGLIAFSMHPTNIAYWNS</sequence>
<dbReference type="SUPFAM" id="SSF51735">
    <property type="entry name" value="NAD(P)-binding Rossmann-fold domains"/>
    <property type="match status" value="1"/>
</dbReference>
<dbReference type="PRINTS" id="PR00081">
    <property type="entry name" value="GDHRDH"/>
</dbReference>
<dbReference type="PANTHER" id="PTHR42760">
    <property type="entry name" value="SHORT-CHAIN DEHYDROGENASES/REDUCTASES FAMILY MEMBER"/>
    <property type="match status" value="1"/>
</dbReference>
<dbReference type="AlphaFoldDB" id="A0AAN7T8A8"/>
<dbReference type="EMBL" id="JAVRRL010000126">
    <property type="protein sequence ID" value="KAK5107345.1"/>
    <property type="molecule type" value="Genomic_DNA"/>
</dbReference>
<evidence type="ECO:0000313" key="3">
    <source>
        <dbReference type="EMBL" id="KAK5107345.1"/>
    </source>
</evidence>
<dbReference type="Pfam" id="PF13561">
    <property type="entry name" value="adh_short_C2"/>
    <property type="match status" value="1"/>
</dbReference>